<gene>
    <name evidence="2" type="ORF">VIS_S3CHB70025</name>
</gene>
<feature type="transmembrane region" description="Helical" evidence="1">
    <location>
        <begin position="90"/>
        <end position="112"/>
    </location>
</feature>
<protein>
    <submittedName>
        <fullName evidence="2">Protein containing DUF360</fullName>
    </submittedName>
</protein>
<reference evidence="2" key="2">
    <citation type="submission" date="2012-02" db="EMBL/GenBank/DDBJ databases">
        <authorList>
            <person name="Genoscope - CEA"/>
        </authorList>
    </citation>
    <scope>NUCLEOTIDE SEQUENCE</scope>
</reference>
<name>H6RGA3_9BACT</name>
<dbReference type="InterPro" id="IPR007165">
    <property type="entry name" value="Phage_holin_4_2"/>
</dbReference>
<keyword evidence="1" id="KW-0472">Membrane</keyword>
<feature type="transmembrane region" description="Helical" evidence="1">
    <location>
        <begin position="30"/>
        <end position="47"/>
    </location>
</feature>
<keyword evidence="1" id="KW-0812">Transmembrane</keyword>
<evidence type="ECO:0000313" key="2">
    <source>
        <dbReference type="EMBL" id="CCG00064.1"/>
    </source>
</evidence>
<accession>H6RGA3</accession>
<dbReference type="EMBL" id="FO117597">
    <property type="protein sequence ID" value="CCG00064.1"/>
    <property type="molecule type" value="Genomic_DNA"/>
</dbReference>
<dbReference type="PANTHER" id="PTHR37309">
    <property type="entry name" value="SLR0284 PROTEIN"/>
    <property type="match status" value="1"/>
</dbReference>
<feature type="transmembrane region" description="Helical" evidence="1">
    <location>
        <begin position="54"/>
        <end position="78"/>
    </location>
</feature>
<evidence type="ECO:0000256" key="1">
    <source>
        <dbReference type="SAM" id="Phobius"/>
    </source>
</evidence>
<feature type="transmembrane region" description="Helical" evidence="1">
    <location>
        <begin position="7"/>
        <end position="24"/>
    </location>
</feature>
<keyword evidence="1" id="KW-1133">Transmembrane helix</keyword>
<proteinExistence type="predicted"/>
<sequence length="134" mass="14599">MKFISKTLASAAAIMLLAYLLPGIHAGEDFFYAILIALMLSVLNTLVRPVLVFLTLPATIVSMGLFLLVINAAIVLIADKFMDGFTTDSFAWALVFSILLSIINSVVNKAFINPKPKNKLINKGDSKVIIIEKD</sequence>
<dbReference type="AlphaFoldDB" id="H6RGA3"/>
<reference evidence="2" key="1">
    <citation type="journal article" date="2012" name="Environ. Microbiol.">
        <title>Genomic content of uncultured Bacteroidetes from contrasting oceanic provinces in the North Atlantic Ocean.</title>
        <authorList>
            <person name="Gomez-Pereira P.R."/>
            <person name="Schuler M."/>
            <person name="Fuchs B.M."/>
            <person name="Bennke C."/>
            <person name="Teeling H."/>
            <person name="Waldmann J."/>
            <person name="Richter M."/>
            <person name="Barbe V."/>
            <person name="Bataille E."/>
            <person name="Glockner F.O."/>
            <person name="Amann R."/>
        </authorList>
    </citation>
    <scope>NUCLEOTIDE SEQUENCE</scope>
</reference>
<dbReference type="PANTHER" id="PTHR37309:SF1">
    <property type="entry name" value="SLR0284 PROTEIN"/>
    <property type="match status" value="1"/>
</dbReference>
<dbReference type="Pfam" id="PF04020">
    <property type="entry name" value="Phage_holin_4_2"/>
    <property type="match status" value="1"/>
</dbReference>
<organism evidence="2">
    <name type="scientific">uncultured Flavobacteriia bacterium</name>
    <dbReference type="NCBI Taxonomy" id="212695"/>
    <lineage>
        <taxon>Bacteria</taxon>
        <taxon>Pseudomonadati</taxon>
        <taxon>Bacteroidota</taxon>
        <taxon>Flavobacteriia</taxon>
        <taxon>environmental samples</taxon>
    </lineage>
</organism>